<dbReference type="Proteomes" id="UP000632195">
    <property type="component" value="Unassembled WGS sequence"/>
</dbReference>
<gene>
    <name evidence="1" type="ORF">GCM10007108_14980</name>
</gene>
<keyword evidence="2" id="KW-1185">Reference proteome</keyword>
<accession>A0AA37FA34</accession>
<reference evidence="1" key="1">
    <citation type="journal article" date="2014" name="Int. J. Syst. Evol. Microbiol.">
        <title>Complete genome sequence of Corynebacterium casei LMG S-19264T (=DSM 44701T), isolated from a smear-ripened cheese.</title>
        <authorList>
            <consortium name="US DOE Joint Genome Institute (JGI-PGF)"/>
            <person name="Walter F."/>
            <person name="Albersmeier A."/>
            <person name="Kalinowski J."/>
            <person name="Ruckert C."/>
        </authorList>
    </citation>
    <scope>NUCLEOTIDE SEQUENCE</scope>
    <source>
        <strain evidence="1">JCM 13583</strain>
    </source>
</reference>
<evidence type="ECO:0000313" key="1">
    <source>
        <dbReference type="EMBL" id="GGM77825.1"/>
    </source>
</evidence>
<evidence type="ECO:0008006" key="3">
    <source>
        <dbReference type="Google" id="ProtNLM"/>
    </source>
</evidence>
<dbReference type="RefSeq" id="WP_188681633.1">
    <property type="nucleotide sequence ID" value="NZ_BMNY01000003.1"/>
</dbReference>
<dbReference type="SUPFAM" id="SSF49464">
    <property type="entry name" value="Carboxypeptidase regulatory domain-like"/>
    <property type="match status" value="2"/>
</dbReference>
<dbReference type="Pfam" id="PF13620">
    <property type="entry name" value="CarboxypepD_reg"/>
    <property type="match status" value="1"/>
</dbReference>
<proteinExistence type="predicted"/>
<name>A0AA37FA34_9ARCH</name>
<dbReference type="InterPro" id="IPR008969">
    <property type="entry name" value="CarboxyPept-like_regulatory"/>
</dbReference>
<sequence>MPVSFATFTKKAMAMFAVGLVLAAGAVILAHIEYPERTNLPLINGQPPQLRRYFENQTLDAGGLGQDSTSFNVASNGTVYIQGYITNSSDGAPITDTVVYAAIFPYLGSSPVNSHGFYRIVMTVIGSGKIAFKVPFFQPRYEIVSSVMDSTVWLNMSMEPEPRYPITGTTVNSQGQYVPNVTIDFVNQYQQVNTQSNPAGAFSVGVPVGNYTIIVLKRGFSTVPSPEYLNVSSSAMRVTIRMSADRAPVFNVTGFVLSQNGTPLQGATVLDTVTGSSSYSSVNGYYSVGASYGENSIVAYKPGYGEGAAPPLFVTSNMTDVNITLYPGNPFYGSATGSGSGWAAFSGSNASQAGNVSSYLSGHQSDVSAGDFINATLYGYIKDTNNSMPVGYTNLSFVAEIAGKTYFEDVETNSTGFYAIGISEMGNYTIAVVNRSYAQEFVNVDMRGNLELNLSLTPYNQFVQSFTVKVYNGVDRLPVSPVNASFSYEPYSPFKSVPVNYTSPSFRFYAVPGQYTVRVWSPGYQADYVNVTTGHSYTVYLEPASSIAASSFIWNGSYTGVPGIYPVQVSDNASSQSPASSPGNSTVYIRLYNASSGQALANTPFILFLGTSGEIYQLNGNTNSSGEFPIHFYYSGTFRAYALSLDYVSAGFSISSPSGVVQVPMYPRTLHTLYVDVYNNYPVKYSGDGIPVDYLNETYYSYLHITWSGASMDGNSTLFDFTLPSGNYSFEYSNINFTTGYLNISLSGSTEGKIGVSPYLIVVNYSSMYSWHMYYGLHSESFAGGNGTAYEETQAGVEYVSIYSNSTEVFGHYFDLTPSASILGLHFTLVNSTLELGMNRTFSLNGTYYESVFNFALNQTQVRYITSIWFPSDSVTSIYVGNSSVGFAKVRTVQPYDMTLYSLYNAARVSGGDTMRVVSTYPEYPEMEAGVFQVNVSYSLQVVS</sequence>
<organism evidence="1 2">
    <name type="scientific">Thermogymnomonas acidicola</name>
    <dbReference type="NCBI Taxonomy" id="399579"/>
    <lineage>
        <taxon>Archaea</taxon>
        <taxon>Methanobacteriati</taxon>
        <taxon>Thermoplasmatota</taxon>
        <taxon>Thermoplasmata</taxon>
        <taxon>Thermoplasmatales</taxon>
        <taxon>Thermogymnomonas</taxon>
    </lineage>
</organism>
<dbReference type="AlphaFoldDB" id="A0AA37FA34"/>
<dbReference type="EMBL" id="BMNY01000003">
    <property type="protein sequence ID" value="GGM77825.1"/>
    <property type="molecule type" value="Genomic_DNA"/>
</dbReference>
<evidence type="ECO:0000313" key="2">
    <source>
        <dbReference type="Proteomes" id="UP000632195"/>
    </source>
</evidence>
<dbReference type="Gene3D" id="2.60.40.1120">
    <property type="entry name" value="Carboxypeptidase-like, regulatory domain"/>
    <property type="match status" value="2"/>
</dbReference>
<reference evidence="1" key="2">
    <citation type="submission" date="2022-09" db="EMBL/GenBank/DDBJ databases">
        <authorList>
            <person name="Sun Q."/>
            <person name="Ohkuma M."/>
        </authorList>
    </citation>
    <scope>NUCLEOTIDE SEQUENCE</scope>
    <source>
        <strain evidence="1">JCM 13583</strain>
    </source>
</reference>
<comment type="caution">
    <text evidence="1">The sequence shown here is derived from an EMBL/GenBank/DDBJ whole genome shotgun (WGS) entry which is preliminary data.</text>
</comment>
<protein>
    <recommendedName>
        <fullName evidence="3">Carboxypeptidase regulatory-like domain-containing protein</fullName>
    </recommendedName>
</protein>